<organism evidence="6 7">
    <name type="scientific">Mycena pura</name>
    <dbReference type="NCBI Taxonomy" id="153505"/>
    <lineage>
        <taxon>Eukaryota</taxon>
        <taxon>Fungi</taxon>
        <taxon>Dikarya</taxon>
        <taxon>Basidiomycota</taxon>
        <taxon>Agaricomycotina</taxon>
        <taxon>Agaricomycetes</taxon>
        <taxon>Agaricomycetidae</taxon>
        <taxon>Agaricales</taxon>
        <taxon>Marasmiineae</taxon>
        <taxon>Mycenaceae</taxon>
        <taxon>Mycena</taxon>
    </lineage>
</organism>
<feature type="compositionally biased region" description="Basic residues" evidence="5">
    <location>
        <begin position="374"/>
        <end position="383"/>
    </location>
</feature>
<protein>
    <recommendedName>
        <fullName evidence="4">Ribosome biogenesis protein NSA1</fullName>
    </recommendedName>
</protein>
<evidence type="ECO:0000256" key="5">
    <source>
        <dbReference type="SAM" id="MobiDB-lite"/>
    </source>
</evidence>
<dbReference type="InterPro" id="IPR015943">
    <property type="entry name" value="WD40/YVTN_repeat-like_dom_sf"/>
</dbReference>
<dbReference type="GO" id="GO:0030687">
    <property type="term" value="C:preribosome, large subunit precursor"/>
    <property type="evidence" value="ECO:0007669"/>
    <property type="project" value="TreeGrafter"/>
</dbReference>
<name>A0AAD6YKB7_9AGAR</name>
<reference evidence="6" key="1">
    <citation type="submission" date="2023-03" db="EMBL/GenBank/DDBJ databases">
        <title>Massive genome expansion in bonnet fungi (Mycena s.s.) driven by repeated elements and novel gene families across ecological guilds.</title>
        <authorList>
            <consortium name="Lawrence Berkeley National Laboratory"/>
            <person name="Harder C.B."/>
            <person name="Miyauchi S."/>
            <person name="Viragh M."/>
            <person name="Kuo A."/>
            <person name="Thoen E."/>
            <person name="Andreopoulos B."/>
            <person name="Lu D."/>
            <person name="Skrede I."/>
            <person name="Drula E."/>
            <person name="Henrissat B."/>
            <person name="Morin E."/>
            <person name="Kohler A."/>
            <person name="Barry K."/>
            <person name="LaButti K."/>
            <person name="Morin E."/>
            <person name="Salamov A."/>
            <person name="Lipzen A."/>
            <person name="Mereny Z."/>
            <person name="Hegedus B."/>
            <person name="Baldrian P."/>
            <person name="Stursova M."/>
            <person name="Weitz H."/>
            <person name="Taylor A."/>
            <person name="Grigoriev I.V."/>
            <person name="Nagy L.G."/>
            <person name="Martin F."/>
            <person name="Kauserud H."/>
        </authorList>
    </citation>
    <scope>NUCLEOTIDE SEQUENCE</scope>
    <source>
        <strain evidence="6">9144</strain>
    </source>
</reference>
<dbReference type="Proteomes" id="UP001219525">
    <property type="component" value="Unassembled WGS sequence"/>
</dbReference>
<dbReference type="InterPro" id="IPR037379">
    <property type="entry name" value="WDR74/Nsa1"/>
</dbReference>
<comment type="caution">
    <text evidence="6">The sequence shown here is derived from an EMBL/GenBank/DDBJ whole genome shotgun (WGS) entry which is preliminary data.</text>
</comment>
<dbReference type="GO" id="GO:0005730">
    <property type="term" value="C:nucleolus"/>
    <property type="evidence" value="ECO:0007669"/>
    <property type="project" value="InterPro"/>
</dbReference>
<comment type="similarity">
    <text evidence="2">Belongs to the NSA1 family.</text>
</comment>
<evidence type="ECO:0000313" key="6">
    <source>
        <dbReference type="EMBL" id="KAJ7219222.1"/>
    </source>
</evidence>
<evidence type="ECO:0000256" key="1">
    <source>
        <dbReference type="ARBA" id="ARBA00002889"/>
    </source>
</evidence>
<accession>A0AAD6YKB7</accession>
<dbReference type="EMBL" id="JARJCW010000011">
    <property type="protein sequence ID" value="KAJ7219222.1"/>
    <property type="molecule type" value="Genomic_DNA"/>
</dbReference>
<evidence type="ECO:0000256" key="4">
    <source>
        <dbReference type="ARBA" id="ARBA00014234"/>
    </source>
</evidence>
<evidence type="ECO:0000313" key="7">
    <source>
        <dbReference type="Proteomes" id="UP001219525"/>
    </source>
</evidence>
<keyword evidence="7" id="KW-1185">Reference proteome</keyword>
<dbReference type="Gene3D" id="2.130.10.10">
    <property type="entry name" value="YVTN repeat-like/Quinoprotein amine dehydrogenase"/>
    <property type="match status" value="1"/>
</dbReference>
<proteinExistence type="inferred from homology"/>
<feature type="compositionally biased region" description="Acidic residues" evidence="5">
    <location>
        <begin position="353"/>
        <end position="370"/>
    </location>
</feature>
<gene>
    <name evidence="6" type="ORF">GGX14DRAFT_590861</name>
</gene>
<dbReference type="AlphaFoldDB" id="A0AAD6YKB7"/>
<feature type="region of interest" description="Disordered" evidence="5">
    <location>
        <begin position="344"/>
        <end position="392"/>
    </location>
</feature>
<sequence length="392" mass="43008">MPRFLTGDDLGNIKALQVTTGGLSELTTLYSAKSSVAALSVTPTASTSKSVAAAFADGSIEAFTLEDDKLQSLHQWKETRLKQEQSFIGLQVTDRGIYSCTSNGALRLVPHGLDEKQPIFGSLPTRLSAWRLASDHVTFAYGGNEVDLSVWDTEKAFLAEPQSSVKRKRDAMFPGEIWRANNVQNDGLGLRQPVRITSLAYLFSCHHLLTGTQFGDIRRYDIRAARRAVSNWKGIGKVGGVKVVEKGLAEHEVFIGDHGCNLFSLDLRIGRVLYSYKGLSGAVTSMAPSPSMLVSTALDRYCRVHTSFPPPPEAGQNLDNKGQVVEKLFMTSIPTVVVWNGVDSTQPVPGAEAENDDVWDEMEDVGNESETDLRKKKRRRHISKATDHTLVS</sequence>
<evidence type="ECO:0000256" key="2">
    <source>
        <dbReference type="ARBA" id="ARBA00007861"/>
    </source>
</evidence>
<comment type="subunit">
    <text evidence="3">Component of the pre-66S ribosomal particle.</text>
</comment>
<dbReference type="PANTHER" id="PTHR16038:SF4">
    <property type="entry name" value="WD REPEAT-CONTAINING PROTEIN 74"/>
    <property type="match status" value="1"/>
</dbReference>
<dbReference type="PANTHER" id="PTHR16038">
    <property type="entry name" value="NOP SEVEN ASSOCIATED PROTEIN 1"/>
    <property type="match status" value="1"/>
</dbReference>
<evidence type="ECO:0000256" key="3">
    <source>
        <dbReference type="ARBA" id="ARBA00011187"/>
    </source>
</evidence>
<dbReference type="GO" id="GO:0042273">
    <property type="term" value="P:ribosomal large subunit biogenesis"/>
    <property type="evidence" value="ECO:0007669"/>
    <property type="project" value="InterPro"/>
</dbReference>
<comment type="function">
    <text evidence="1">Involved in the biogenesis of the 60S ribosomal subunit.</text>
</comment>
<dbReference type="SUPFAM" id="SSF50978">
    <property type="entry name" value="WD40 repeat-like"/>
    <property type="match status" value="1"/>
</dbReference>
<dbReference type="InterPro" id="IPR036322">
    <property type="entry name" value="WD40_repeat_dom_sf"/>
</dbReference>